<evidence type="ECO:0000313" key="11">
    <source>
        <dbReference type="EMBL" id="SCW48894.1"/>
    </source>
</evidence>
<dbReference type="InterPro" id="IPR011922">
    <property type="entry name" value="Cell_div_FtsL"/>
</dbReference>
<comment type="subcellular location">
    <subcellularLocation>
        <location evidence="7">Cell membrane</location>
        <topology evidence="7">Single-pass type II membrane protein</topology>
    </subcellularLocation>
    <text evidence="7">Localizes to the division septum where it forms a ring structure.</text>
</comment>
<evidence type="ECO:0000256" key="5">
    <source>
        <dbReference type="ARBA" id="ARBA00023136"/>
    </source>
</evidence>
<dbReference type="Proteomes" id="UP000198601">
    <property type="component" value="Unassembled WGS sequence"/>
</dbReference>
<protein>
    <recommendedName>
        <fullName evidence="7 8">Cell division protein FtsL</fullName>
    </recommendedName>
</protein>
<evidence type="ECO:0000256" key="10">
    <source>
        <dbReference type="SAM" id="MobiDB-lite"/>
    </source>
</evidence>
<keyword evidence="5 7" id="KW-0472">Membrane</keyword>
<evidence type="ECO:0000256" key="6">
    <source>
        <dbReference type="ARBA" id="ARBA00023306"/>
    </source>
</evidence>
<keyword evidence="1 7" id="KW-1003">Cell membrane</keyword>
<feature type="compositionally biased region" description="Polar residues" evidence="10">
    <location>
        <begin position="117"/>
        <end position="135"/>
    </location>
</feature>
<dbReference type="InterPro" id="IPR007060">
    <property type="entry name" value="FtsL/DivIC"/>
</dbReference>
<accession>A0A1G4QW69</accession>
<dbReference type="OrthoDB" id="2988583at2"/>
<evidence type="ECO:0000256" key="7">
    <source>
        <dbReference type="HAMAP-Rule" id="MF_00910"/>
    </source>
</evidence>
<name>A0A1G4QW69_9BACL</name>
<keyword evidence="9" id="KW-0175">Coiled coil</keyword>
<dbReference type="GO" id="GO:0032153">
    <property type="term" value="C:cell division site"/>
    <property type="evidence" value="ECO:0007669"/>
    <property type="project" value="UniProtKB-UniRule"/>
</dbReference>
<comment type="function">
    <text evidence="7">Essential cell division protein.</text>
</comment>
<comment type="similarity">
    <text evidence="7">Belongs to the FtsL family.</text>
</comment>
<organism evidence="11 12">
    <name type="scientific">Paenibacillus tianmuensis</name>
    <dbReference type="NCBI Taxonomy" id="624147"/>
    <lineage>
        <taxon>Bacteria</taxon>
        <taxon>Bacillati</taxon>
        <taxon>Bacillota</taxon>
        <taxon>Bacilli</taxon>
        <taxon>Bacillales</taxon>
        <taxon>Paenibacillaceae</taxon>
        <taxon>Paenibacillus</taxon>
    </lineage>
</organism>
<feature type="region of interest" description="Disordered" evidence="10">
    <location>
        <begin position="98"/>
        <end position="149"/>
    </location>
</feature>
<dbReference type="NCBIfam" id="TIGR02209">
    <property type="entry name" value="ftsL_broad"/>
    <property type="match status" value="1"/>
</dbReference>
<dbReference type="AlphaFoldDB" id="A0A1G4QW69"/>
<proteinExistence type="inferred from homology"/>
<evidence type="ECO:0000313" key="12">
    <source>
        <dbReference type="Proteomes" id="UP000198601"/>
    </source>
</evidence>
<evidence type="ECO:0000256" key="9">
    <source>
        <dbReference type="SAM" id="Coils"/>
    </source>
</evidence>
<evidence type="ECO:0000256" key="4">
    <source>
        <dbReference type="ARBA" id="ARBA00022989"/>
    </source>
</evidence>
<dbReference type="STRING" id="624147.SAMN04487970_100994"/>
<gene>
    <name evidence="7" type="primary">ftsL</name>
    <name evidence="11" type="ORF">SAMN04487970_100994</name>
</gene>
<keyword evidence="3 7" id="KW-0812">Transmembrane</keyword>
<dbReference type="EMBL" id="FMTT01000009">
    <property type="protein sequence ID" value="SCW48894.1"/>
    <property type="molecule type" value="Genomic_DNA"/>
</dbReference>
<keyword evidence="2 7" id="KW-0132">Cell division</keyword>
<keyword evidence="6 7" id="KW-0131">Cell cycle</keyword>
<keyword evidence="4 7" id="KW-1133">Transmembrane helix</keyword>
<dbReference type="Pfam" id="PF04977">
    <property type="entry name" value="DivIC"/>
    <property type="match status" value="1"/>
</dbReference>
<evidence type="ECO:0000256" key="2">
    <source>
        <dbReference type="ARBA" id="ARBA00022618"/>
    </source>
</evidence>
<evidence type="ECO:0000256" key="8">
    <source>
        <dbReference type="NCBIfam" id="TIGR02209"/>
    </source>
</evidence>
<sequence length="149" mass="16427">MPAYIQGNLAVEQRSENKVKVKERKKIVYRNKSLPVQEKLLYLFTVAVCVVVAGVIIWRYAQIYEMSSSIKNVEQKIAQLEAENSVLKQKVDALSDNQRLEEEARSRGFSVADPNLTKPQGSTKSSGQSVASKTPSAGGAASKKTKDQP</sequence>
<reference evidence="12" key="1">
    <citation type="submission" date="2016-10" db="EMBL/GenBank/DDBJ databases">
        <authorList>
            <person name="Varghese N."/>
            <person name="Submissions S."/>
        </authorList>
    </citation>
    <scope>NUCLEOTIDE SEQUENCE [LARGE SCALE GENOMIC DNA]</scope>
    <source>
        <strain evidence="12">CGMCC 1.8946</strain>
    </source>
</reference>
<keyword evidence="12" id="KW-1185">Reference proteome</keyword>
<feature type="coiled-coil region" evidence="9">
    <location>
        <begin position="63"/>
        <end position="97"/>
    </location>
</feature>
<dbReference type="GO" id="GO:0005886">
    <property type="term" value="C:plasma membrane"/>
    <property type="evidence" value="ECO:0007669"/>
    <property type="project" value="UniProtKB-SubCell"/>
</dbReference>
<feature type="transmembrane region" description="Helical" evidence="7">
    <location>
        <begin position="40"/>
        <end position="61"/>
    </location>
</feature>
<evidence type="ECO:0000256" key="3">
    <source>
        <dbReference type="ARBA" id="ARBA00022692"/>
    </source>
</evidence>
<dbReference type="GO" id="GO:0043093">
    <property type="term" value="P:FtsZ-dependent cytokinesis"/>
    <property type="evidence" value="ECO:0007669"/>
    <property type="project" value="UniProtKB-UniRule"/>
</dbReference>
<evidence type="ECO:0000256" key="1">
    <source>
        <dbReference type="ARBA" id="ARBA00022475"/>
    </source>
</evidence>
<dbReference type="HAMAP" id="MF_00910">
    <property type="entry name" value="FtsL"/>
    <property type="match status" value="1"/>
</dbReference>